<feature type="compositionally biased region" description="Basic and acidic residues" evidence="6">
    <location>
        <begin position="93"/>
        <end position="102"/>
    </location>
</feature>
<dbReference type="PRINTS" id="PR00625">
    <property type="entry name" value="JDOMAIN"/>
</dbReference>
<dbReference type="InterPro" id="IPR001623">
    <property type="entry name" value="DnaJ_domain"/>
</dbReference>
<protein>
    <recommendedName>
        <fullName evidence="7">J domain-containing protein</fullName>
    </recommendedName>
</protein>
<sequence length="267" mass="31002">MADLTKMDLYQLFDLPETCTDQELTTAFRKKALKCHPDKFPDDDEKKEQFLLIKRALELLTDKQARLAYDASRRQQKVQQERLSSMDAKRKKFKEDLDRREQSVTQPAKSTNDKFTTDRLHAEVERLRREGNRLVDEELENLHKIIEKEKTCAHHRNLIIKYSPTTVFYTDGELRDIFGKYGHITTIVNLPPKRALIEFNESHISKLIESEKGFPERPFASVKLQKRGDTSSATTTEPASVVDLTKPDLEDYEAMVFRKMAQHAASS</sequence>
<keyword evidence="9" id="KW-1185">Reference proteome</keyword>
<dbReference type="InterPro" id="IPR012677">
    <property type="entry name" value="Nucleotide-bd_a/b_plait_sf"/>
</dbReference>
<feature type="region of interest" description="Disordered" evidence="6">
    <location>
        <begin position="71"/>
        <end position="113"/>
    </location>
</feature>
<dbReference type="PANTHER" id="PTHR44313">
    <property type="entry name" value="DNAJ HOMOLOG SUBFAMILY C MEMBER 17"/>
    <property type="match status" value="1"/>
</dbReference>
<dbReference type="PROSITE" id="PS50076">
    <property type="entry name" value="DNAJ_2"/>
    <property type="match status" value="1"/>
</dbReference>
<dbReference type="InterPro" id="IPR036869">
    <property type="entry name" value="J_dom_sf"/>
</dbReference>
<evidence type="ECO:0000256" key="6">
    <source>
        <dbReference type="SAM" id="MobiDB-lite"/>
    </source>
</evidence>
<dbReference type="SUPFAM" id="SSF46565">
    <property type="entry name" value="Chaperone J-domain"/>
    <property type="match status" value="1"/>
</dbReference>
<evidence type="ECO:0000256" key="3">
    <source>
        <dbReference type="ARBA" id="ARBA00022490"/>
    </source>
</evidence>
<keyword evidence="4" id="KW-0143">Chaperone</keyword>
<dbReference type="Pfam" id="PF00226">
    <property type="entry name" value="DnaJ"/>
    <property type="match status" value="1"/>
</dbReference>
<keyword evidence="5" id="KW-0539">Nucleus</keyword>
<name>A0A814L934_ADIRI</name>
<evidence type="ECO:0000259" key="7">
    <source>
        <dbReference type="PROSITE" id="PS50076"/>
    </source>
</evidence>
<comment type="caution">
    <text evidence="8">The sequence shown here is derived from an EMBL/GenBank/DDBJ whole genome shotgun (WGS) entry which is preliminary data.</text>
</comment>
<comment type="subcellular location">
    <subcellularLocation>
        <location evidence="2">Cytoplasm</location>
    </subcellularLocation>
    <subcellularLocation>
        <location evidence="1">Nucleus</location>
    </subcellularLocation>
</comment>
<dbReference type="AlphaFoldDB" id="A0A814L934"/>
<organism evidence="8 9">
    <name type="scientific">Adineta ricciae</name>
    <name type="common">Rotifer</name>
    <dbReference type="NCBI Taxonomy" id="249248"/>
    <lineage>
        <taxon>Eukaryota</taxon>
        <taxon>Metazoa</taxon>
        <taxon>Spiralia</taxon>
        <taxon>Gnathifera</taxon>
        <taxon>Rotifera</taxon>
        <taxon>Eurotatoria</taxon>
        <taxon>Bdelloidea</taxon>
        <taxon>Adinetida</taxon>
        <taxon>Adinetidae</taxon>
        <taxon>Adineta</taxon>
    </lineage>
</organism>
<gene>
    <name evidence="8" type="ORF">XAT740_LOCUS16241</name>
</gene>
<dbReference type="GO" id="GO:0005681">
    <property type="term" value="C:spliceosomal complex"/>
    <property type="evidence" value="ECO:0007669"/>
    <property type="project" value="TreeGrafter"/>
</dbReference>
<evidence type="ECO:0000256" key="1">
    <source>
        <dbReference type="ARBA" id="ARBA00004123"/>
    </source>
</evidence>
<accession>A0A814L934</accession>
<reference evidence="8" key="1">
    <citation type="submission" date="2021-02" db="EMBL/GenBank/DDBJ databases">
        <authorList>
            <person name="Nowell W R."/>
        </authorList>
    </citation>
    <scope>NUCLEOTIDE SEQUENCE</scope>
</reference>
<evidence type="ECO:0000256" key="4">
    <source>
        <dbReference type="ARBA" id="ARBA00023186"/>
    </source>
</evidence>
<proteinExistence type="predicted"/>
<dbReference type="Proteomes" id="UP000663828">
    <property type="component" value="Unassembled WGS sequence"/>
</dbReference>
<dbReference type="PANTHER" id="PTHR44313:SF1">
    <property type="entry name" value="DNAJ HOMOLOG SUBFAMILY C MEMBER 17"/>
    <property type="match status" value="1"/>
</dbReference>
<keyword evidence="3" id="KW-0963">Cytoplasm</keyword>
<feature type="domain" description="J" evidence="7">
    <location>
        <begin position="8"/>
        <end position="73"/>
    </location>
</feature>
<dbReference type="CDD" id="cd06257">
    <property type="entry name" value="DnaJ"/>
    <property type="match status" value="1"/>
</dbReference>
<dbReference type="SMART" id="SM00271">
    <property type="entry name" value="DnaJ"/>
    <property type="match status" value="1"/>
</dbReference>
<evidence type="ECO:0000313" key="9">
    <source>
        <dbReference type="Proteomes" id="UP000663828"/>
    </source>
</evidence>
<dbReference type="InterPro" id="IPR052094">
    <property type="entry name" value="Pre-mRNA-splicing_ERAD"/>
</dbReference>
<dbReference type="GO" id="GO:0000390">
    <property type="term" value="P:spliceosomal complex disassembly"/>
    <property type="evidence" value="ECO:0007669"/>
    <property type="project" value="TreeGrafter"/>
</dbReference>
<evidence type="ECO:0000313" key="8">
    <source>
        <dbReference type="EMBL" id="CAF1060178.1"/>
    </source>
</evidence>
<evidence type="ECO:0000256" key="5">
    <source>
        <dbReference type="ARBA" id="ARBA00023242"/>
    </source>
</evidence>
<dbReference type="Gene3D" id="3.30.70.330">
    <property type="match status" value="1"/>
</dbReference>
<dbReference type="GO" id="GO:0005737">
    <property type="term" value="C:cytoplasm"/>
    <property type="evidence" value="ECO:0007669"/>
    <property type="project" value="UniProtKB-SubCell"/>
</dbReference>
<dbReference type="Gene3D" id="1.10.287.110">
    <property type="entry name" value="DnaJ domain"/>
    <property type="match status" value="1"/>
</dbReference>
<dbReference type="EMBL" id="CAJNOR010001030">
    <property type="protein sequence ID" value="CAF1060178.1"/>
    <property type="molecule type" value="Genomic_DNA"/>
</dbReference>
<evidence type="ECO:0000256" key="2">
    <source>
        <dbReference type="ARBA" id="ARBA00004496"/>
    </source>
</evidence>